<accession>A0ABY4LIZ9</accession>
<reference evidence="1" key="1">
    <citation type="submission" date="2022-04" db="EMBL/GenBank/DDBJ databases">
        <authorList>
            <person name="Liu G."/>
        </authorList>
    </citation>
    <scope>NUCLEOTIDE SEQUENCE</scope>
    <source>
        <strain evidence="1">RG22</strain>
    </source>
</reference>
<proteinExistence type="predicted"/>
<protein>
    <submittedName>
        <fullName evidence="1">Uncharacterized protein</fullName>
    </submittedName>
</protein>
<organism evidence="1 2">
    <name type="scientific">Geomonas paludis</name>
    <dbReference type="NCBI Taxonomy" id="2740185"/>
    <lineage>
        <taxon>Bacteria</taxon>
        <taxon>Pseudomonadati</taxon>
        <taxon>Thermodesulfobacteriota</taxon>
        <taxon>Desulfuromonadia</taxon>
        <taxon>Geobacterales</taxon>
        <taxon>Geobacteraceae</taxon>
        <taxon>Geomonas</taxon>
    </lineage>
</organism>
<sequence length="138" mass="15656">MGRETVLNLWYFVDENQQFIFKIGGRAYSMEGSDEDKVQTLKRLSTTDHLFGRYCHVPDRYVANYAGKDIPGVAHVTELDNPQTQLFEEVYQALDQELAAIAEAENNSFEDVKIPDTPLFVMTALYLDDHGQVHVLGA</sequence>
<dbReference type="EMBL" id="CP096574">
    <property type="protein sequence ID" value="UPU37814.1"/>
    <property type="molecule type" value="Genomic_DNA"/>
</dbReference>
<keyword evidence="2" id="KW-1185">Reference proteome</keyword>
<dbReference type="Proteomes" id="UP000831485">
    <property type="component" value="Chromosome"/>
</dbReference>
<gene>
    <name evidence="1" type="ORF">M1B72_08935</name>
</gene>
<name>A0ABY4LIZ9_9BACT</name>
<evidence type="ECO:0000313" key="1">
    <source>
        <dbReference type="EMBL" id="UPU37814.1"/>
    </source>
</evidence>
<dbReference type="RefSeq" id="WP_248647205.1">
    <property type="nucleotide sequence ID" value="NZ_CP096574.1"/>
</dbReference>
<evidence type="ECO:0000313" key="2">
    <source>
        <dbReference type="Proteomes" id="UP000831485"/>
    </source>
</evidence>